<dbReference type="InterPro" id="IPR025639">
    <property type="entry name" value="DruA"/>
</dbReference>
<dbReference type="EMBL" id="JAFITO010000005">
    <property type="protein sequence ID" value="MBN4068158.1"/>
    <property type="molecule type" value="Genomic_DNA"/>
</dbReference>
<evidence type="ECO:0000313" key="2">
    <source>
        <dbReference type="Proteomes" id="UP000717534"/>
    </source>
</evidence>
<comment type="caution">
    <text evidence="1">The sequence shown here is derived from an EMBL/GenBank/DDBJ whole genome shotgun (WGS) entry which is preliminary data.</text>
</comment>
<reference evidence="1 2" key="1">
    <citation type="submission" date="2021-02" db="EMBL/GenBank/DDBJ databases">
        <title>Activity-based single-cell genomes from oceanic crustal fluid captures similar information to metagenomic and metatranscriptomic surveys with orders of magnitude less sampling.</title>
        <authorList>
            <person name="D'Angelo T.S."/>
            <person name="Orcutt B.N."/>
        </authorList>
    </citation>
    <scope>NUCLEOTIDE SEQUENCE [LARGE SCALE GENOMIC DNA]</scope>
    <source>
        <strain evidence="1">AH-315-G02</strain>
    </source>
</reference>
<dbReference type="Proteomes" id="UP000717534">
    <property type="component" value="Unassembled WGS sequence"/>
</dbReference>
<keyword evidence="2" id="KW-1185">Reference proteome</keyword>
<proteinExistence type="predicted"/>
<evidence type="ECO:0000313" key="1">
    <source>
        <dbReference type="EMBL" id="MBN4068158.1"/>
    </source>
</evidence>
<gene>
    <name evidence="1" type="ORF">JYU06_01340</name>
</gene>
<organism evidence="1 2">
    <name type="scientific">Desulfotalea psychrophila</name>
    <dbReference type="NCBI Taxonomy" id="84980"/>
    <lineage>
        <taxon>Bacteria</taxon>
        <taxon>Pseudomonadati</taxon>
        <taxon>Thermodesulfobacteriota</taxon>
        <taxon>Desulfobulbia</taxon>
        <taxon>Desulfobulbales</taxon>
        <taxon>Desulfocapsaceae</taxon>
        <taxon>Desulfotalea</taxon>
    </lineage>
</organism>
<sequence>MWFEDCKSFLSTPIHTTVKKLQPIEIRQIRRTRHEKLFNGLIEHHHYLGYTQPVGEHLKYICFSAERPIACFAFSSAPYKLLHRDRFIGWSAEALERNRHLLAYNSRFLILPWIHVPHLASHLLGKCAGIISADWQTVYQHPIYWLETFVDTERFKGTCYRAANWQFLGNTSGRGKYNKTHKQLTSIKALYGLPLVKDFQKMLCE</sequence>
<accession>A0ABS3ASR3</accession>
<dbReference type="Pfam" id="PF14236">
    <property type="entry name" value="DruA"/>
    <property type="match status" value="1"/>
</dbReference>
<name>A0ABS3ASR3_9BACT</name>
<protein>
    <submittedName>
        <fullName evidence="1">DUF4338 domain-containing protein</fullName>
    </submittedName>
</protein>